<evidence type="ECO:0000313" key="2">
    <source>
        <dbReference type="Proteomes" id="UP000054047"/>
    </source>
</evidence>
<proteinExistence type="predicted"/>
<dbReference type="Proteomes" id="UP000054047">
    <property type="component" value="Unassembled WGS sequence"/>
</dbReference>
<dbReference type="EMBL" id="KN739553">
    <property type="protein sequence ID" value="KIH54188.1"/>
    <property type="molecule type" value="Genomic_DNA"/>
</dbReference>
<reference evidence="1 2" key="1">
    <citation type="submission" date="2013-12" db="EMBL/GenBank/DDBJ databases">
        <title>Draft genome of the parsitic nematode Ancylostoma duodenale.</title>
        <authorList>
            <person name="Mitreva M."/>
        </authorList>
    </citation>
    <scope>NUCLEOTIDE SEQUENCE [LARGE SCALE GENOMIC DNA]</scope>
    <source>
        <strain evidence="1 2">Zhejiang</strain>
    </source>
</reference>
<name>A0A0C2CCY3_9BILA</name>
<protein>
    <submittedName>
        <fullName evidence="1">Uncharacterized protein</fullName>
    </submittedName>
</protein>
<keyword evidence="2" id="KW-1185">Reference proteome</keyword>
<organism evidence="1 2">
    <name type="scientific">Ancylostoma duodenale</name>
    <dbReference type="NCBI Taxonomy" id="51022"/>
    <lineage>
        <taxon>Eukaryota</taxon>
        <taxon>Metazoa</taxon>
        <taxon>Ecdysozoa</taxon>
        <taxon>Nematoda</taxon>
        <taxon>Chromadorea</taxon>
        <taxon>Rhabditida</taxon>
        <taxon>Rhabditina</taxon>
        <taxon>Rhabditomorpha</taxon>
        <taxon>Strongyloidea</taxon>
        <taxon>Ancylostomatidae</taxon>
        <taxon>Ancylostomatinae</taxon>
        <taxon>Ancylostoma</taxon>
    </lineage>
</organism>
<gene>
    <name evidence="1" type="ORF">ANCDUO_15668</name>
</gene>
<sequence length="111" mass="12181">LNESAAALNITISTPEAPEIYDPFLKNMTMSNFIAGVLGSMETKDNVKAWFNNKLYTSLPVFTGFLSNALLRIESKDTDPSDLGIITINHPMNQTVKGSFDSEGRQVVRGI</sequence>
<accession>A0A0C2CCY3</accession>
<dbReference type="OrthoDB" id="8940249at2759"/>
<evidence type="ECO:0000313" key="1">
    <source>
        <dbReference type="EMBL" id="KIH54188.1"/>
    </source>
</evidence>
<dbReference type="AlphaFoldDB" id="A0A0C2CCY3"/>
<feature type="non-terminal residue" evidence="1">
    <location>
        <position position="1"/>
    </location>
</feature>